<dbReference type="EMBL" id="BJYT01000002">
    <property type="protein sequence ID" value="GEO08536.1"/>
    <property type="molecule type" value="Genomic_DNA"/>
</dbReference>
<evidence type="ECO:0000313" key="2">
    <source>
        <dbReference type="Proteomes" id="UP000321513"/>
    </source>
</evidence>
<keyword evidence="2" id="KW-1185">Reference proteome</keyword>
<protein>
    <submittedName>
        <fullName evidence="1">Transporter</fullName>
    </submittedName>
</protein>
<reference evidence="1 2" key="1">
    <citation type="submission" date="2019-07" db="EMBL/GenBank/DDBJ databases">
        <title>Whole genome shotgun sequence of Segetibacter aerophilus NBRC 106135.</title>
        <authorList>
            <person name="Hosoyama A."/>
            <person name="Uohara A."/>
            <person name="Ohji S."/>
            <person name="Ichikawa N."/>
        </authorList>
    </citation>
    <scope>NUCLEOTIDE SEQUENCE [LARGE SCALE GENOMIC DNA]</scope>
    <source>
        <strain evidence="1 2">NBRC 106135</strain>
    </source>
</reference>
<sequence>MAIGGAMGSLGGDINSLFVNPAGLGLYKTREIVLSPGFNFNNNKADFRGTAAAAKKSGFDLGTTGLVIGFNNPYSKWTSQAFSIGINQTANFNNAITYKGTNSQSSFAEQYAEEISANNIDIGGTLNNPRYAFGSYPAIYTYLVDVFKVKNPNGADSISVIKALPEFLLEKGIGLTQQKTVTTKGGIYELALGYAANMDDKFYVGGSLGFPIVNYQRITNFRESDPTTDPNNNFNFFQHDDTLSTKGFGINAKLGVIFKPVEYIRLGLSVQTPTYYSLTDKESAGITTNSEKYTRYGQLSASSGLFTNGQQGVTKYTATSPLKLIMSASYVFREINDTRKQRAFITADVEYVGYSGSNFRADGQTITTEDQQYYSQIKTIINQQYKGALNYRLGGELKLHTIMFRLGGAYYSNPYKTQTAPGSEQIKSSIVQGTGGLGYRNHGMFIDLTYVHNITKDVNFPYRLTDKPNTFATQQNTRGNVVMTVGFKL</sequence>
<dbReference type="SUPFAM" id="SSF56935">
    <property type="entry name" value="Porins"/>
    <property type="match status" value="1"/>
</dbReference>
<gene>
    <name evidence="1" type="ORF">SAE01_10320</name>
</gene>
<dbReference type="Gene3D" id="2.40.160.60">
    <property type="entry name" value="Outer membrane protein transport protein (OMPP1/FadL/TodX)"/>
    <property type="match status" value="1"/>
</dbReference>
<comment type="caution">
    <text evidence="1">The sequence shown here is derived from an EMBL/GenBank/DDBJ whole genome shotgun (WGS) entry which is preliminary data.</text>
</comment>
<organism evidence="1 2">
    <name type="scientific">Segetibacter aerophilus</name>
    <dbReference type="NCBI Taxonomy" id="670293"/>
    <lineage>
        <taxon>Bacteria</taxon>
        <taxon>Pseudomonadati</taxon>
        <taxon>Bacteroidota</taxon>
        <taxon>Chitinophagia</taxon>
        <taxon>Chitinophagales</taxon>
        <taxon>Chitinophagaceae</taxon>
        <taxon>Segetibacter</taxon>
    </lineage>
</organism>
<dbReference type="AlphaFoldDB" id="A0A512B995"/>
<accession>A0A512B995</accession>
<name>A0A512B995_9BACT</name>
<dbReference type="Proteomes" id="UP000321513">
    <property type="component" value="Unassembled WGS sequence"/>
</dbReference>
<proteinExistence type="predicted"/>
<evidence type="ECO:0000313" key="1">
    <source>
        <dbReference type="EMBL" id="GEO08536.1"/>
    </source>
</evidence>